<evidence type="ECO:0000313" key="1">
    <source>
        <dbReference type="EMBL" id="EJX02582.1"/>
    </source>
</evidence>
<name>J9G5V9_9ZZZZ</name>
<gene>
    <name evidence="1" type="ORF">EVA_09312</name>
</gene>
<reference evidence="1" key="1">
    <citation type="journal article" date="2012" name="PLoS ONE">
        <title>Gene sets for utilization of primary and secondary nutrition supplies in the distal gut of endangered iberian lynx.</title>
        <authorList>
            <person name="Alcaide M."/>
            <person name="Messina E."/>
            <person name="Richter M."/>
            <person name="Bargiela R."/>
            <person name="Peplies J."/>
            <person name="Huws S.A."/>
            <person name="Newbold C.J."/>
            <person name="Golyshin P.N."/>
            <person name="Simon M.A."/>
            <person name="Lopez G."/>
            <person name="Yakimov M.M."/>
            <person name="Ferrer M."/>
        </authorList>
    </citation>
    <scope>NUCLEOTIDE SEQUENCE</scope>
</reference>
<accession>J9G5V9</accession>
<sequence>MQILGQTPSLTLQPFNVAFSDFQFFCFLQLISTHPAINQHNQQHKHNNDRKHTPLQHMRFVFQLFLTQTNNFHFFLLGLIFHGPFGQLCIKFGLFQAIRLCMCCFIIPCCFFKLLQGHIILSHVIINHRLRNLHVSRLFTQQFLLHSNALPIASQIAEQLVLCLQKTLHLRIGCGQTFSQTGGLCQINTERIPLAHLLILIQQIGHTFQHDSGLLLFPSFRQYLLQILHSFLILAQISQNATSCSSCIHHHIHVLTFIR</sequence>
<protein>
    <submittedName>
        <fullName evidence="1">Uncharacterized protein</fullName>
    </submittedName>
</protein>
<proteinExistence type="predicted"/>
<dbReference type="EMBL" id="AMCI01002485">
    <property type="protein sequence ID" value="EJX02582.1"/>
    <property type="molecule type" value="Genomic_DNA"/>
</dbReference>
<comment type="caution">
    <text evidence="1">The sequence shown here is derived from an EMBL/GenBank/DDBJ whole genome shotgun (WGS) entry which is preliminary data.</text>
</comment>
<organism evidence="1">
    <name type="scientific">gut metagenome</name>
    <dbReference type="NCBI Taxonomy" id="749906"/>
    <lineage>
        <taxon>unclassified sequences</taxon>
        <taxon>metagenomes</taxon>
        <taxon>organismal metagenomes</taxon>
    </lineage>
</organism>
<dbReference type="AlphaFoldDB" id="J9G5V9"/>